<sequence length="154" mass="16359">MSAPPNHRKRRASLPPDTQPLKHQRPATAAPGLQSEQRHLAVTITVRVDAGDDDFLRAIKRGDAFVLKAKNASTPWRAEILAFTPSARPTPPQTAPRALAHNIAIKTTTSPRSPKAPPSDADAPAASAADKETTEEAPLSTADAAAVLARLRTE</sequence>
<dbReference type="AlphaFoldDB" id="A0A6A6AX82"/>
<proteinExistence type="predicted"/>
<accession>A0A6A6AX82</accession>
<dbReference type="GeneID" id="54300134"/>
<reference evidence="2" key="1">
    <citation type="journal article" date="2020" name="Stud. Mycol.">
        <title>101 Dothideomycetes genomes: a test case for predicting lifestyles and emergence of pathogens.</title>
        <authorList>
            <person name="Haridas S."/>
            <person name="Albert R."/>
            <person name="Binder M."/>
            <person name="Bloem J."/>
            <person name="Labutti K."/>
            <person name="Salamov A."/>
            <person name="Andreopoulos B."/>
            <person name="Baker S."/>
            <person name="Barry K."/>
            <person name="Bills G."/>
            <person name="Bluhm B."/>
            <person name="Cannon C."/>
            <person name="Castanera R."/>
            <person name="Culley D."/>
            <person name="Daum C."/>
            <person name="Ezra D."/>
            <person name="Gonzalez J."/>
            <person name="Henrissat B."/>
            <person name="Kuo A."/>
            <person name="Liang C."/>
            <person name="Lipzen A."/>
            <person name="Lutzoni F."/>
            <person name="Magnuson J."/>
            <person name="Mondo S."/>
            <person name="Nolan M."/>
            <person name="Ohm R."/>
            <person name="Pangilinan J."/>
            <person name="Park H.-J."/>
            <person name="Ramirez L."/>
            <person name="Alfaro M."/>
            <person name="Sun H."/>
            <person name="Tritt A."/>
            <person name="Yoshinaga Y."/>
            <person name="Zwiers L.-H."/>
            <person name="Turgeon B."/>
            <person name="Goodwin S."/>
            <person name="Spatafora J."/>
            <person name="Crous P."/>
            <person name="Grigoriev I."/>
        </authorList>
    </citation>
    <scope>NUCLEOTIDE SEQUENCE</scope>
    <source>
        <strain evidence="2">CBS 121167</strain>
    </source>
</reference>
<feature type="compositionally biased region" description="Low complexity" evidence="1">
    <location>
        <begin position="118"/>
        <end position="128"/>
    </location>
</feature>
<feature type="compositionally biased region" description="Basic residues" evidence="1">
    <location>
        <begin position="1"/>
        <end position="12"/>
    </location>
</feature>
<feature type="non-terminal residue" evidence="2">
    <location>
        <position position="154"/>
    </location>
</feature>
<protein>
    <submittedName>
        <fullName evidence="2">Uncharacterized protein</fullName>
    </submittedName>
</protein>
<gene>
    <name evidence="2" type="ORF">K452DRAFT_302802</name>
</gene>
<keyword evidence="3" id="KW-1185">Reference proteome</keyword>
<feature type="region of interest" description="Disordered" evidence="1">
    <location>
        <begin position="1"/>
        <end position="36"/>
    </location>
</feature>
<organism evidence="2 3">
    <name type="scientific">Aplosporella prunicola CBS 121167</name>
    <dbReference type="NCBI Taxonomy" id="1176127"/>
    <lineage>
        <taxon>Eukaryota</taxon>
        <taxon>Fungi</taxon>
        <taxon>Dikarya</taxon>
        <taxon>Ascomycota</taxon>
        <taxon>Pezizomycotina</taxon>
        <taxon>Dothideomycetes</taxon>
        <taxon>Dothideomycetes incertae sedis</taxon>
        <taxon>Botryosphaeriales</taxon>
        <taxon>Aplosporellaceae</taxon>
        <taxon>Aplosporella</taxon>
    </lineage>
</organism>
<dbReference type="Proteomes" id="UP000799438">
    <property type="component" value="Unassembled WGS sequence"/>
</dbReference>
<name>A0A6A6AX82_9PEZI</name>
<evidence type="ECO:0000313" key="3">
    <source>
        <dbReference type="Proteomes" id="UP000799438"/>
    </source>
</evidence>
<dbReference type="EMBL" id="ML995523">
    <property type="protein sequence ID" value="KAF2136360.1"/>
    <property type="molecule type" value="Genomic_DNA"/>
</dbReference>
<feature type="region of interest" description="Disordered" evidence="1">
    <location>
        <begin position="104"/>
        <end position="142"/>
    </location>
</feature>
<evidence type="ECO:0000256" key="1">
    <source>
        <dbReference type="SAM" id="MobiDB-lite"/>
    </source>
</evidence>
<evidence type="ECO:0000313" key="2">
    <source>
        <dbReference type="EMBL" id="KAF2136360.1"/>
    </source>
</evidence>
<dbReference type="RefSeq" id="XP_033392078.1">
    <property type="nucleotide sequence ID" value="XM_033542637.1"/>
</dbReference>